<feature type="domain" description="NAD-dependent epimerase/dehydratase" evidence="1">
    <location>
        <begin position="7"/>
        <end position="195"/>
    </location>
</feature>
<gene>
    <name evidence="2" type="ORF">N789_09185</name>
</gene>
<dbReference type="Proteomes" id="UP000029385">
    <property type="component" value="Unassembled WGS sequence"/>
</dbReference>
<keyword evidence="3" id="KW-1185">Reference proteome</keyword>
<dbReference type="InterPro" id="IPR051783">
    <property type="entry name" value="NAD(P)-dependent_oxidoreduct"/>
</dbReference>
<dbReference type="Gene3D" id="3.40.50.720">
    <property type="entry name" value="NAD(P)-binding Rossmann-like Domain"/>
    <property type="match status" value="1"/>
</dbReference>
<protein>
    <recommendedName>
        <fullName evidence="1">NAD-dependent epimerase/dehydratase domain-containing protein</fullName>
    </recommendedName>
</protein>
<dbReference type="PANTHER" id="PTHR48079:SF6">
    <property type="entry name" value="NAD(P)-BINDING DOMAIN-CONTAINING PROTEIN-RELATED"/>
    <property type="match status" value="1"/>
</dbReference>
<proteinExistence type="predicted"/>
<dbReference type="PANTHER" id="PTHR48079">
    <property type="entry name" value="PROTEIN YEEZ"/>
    <property type="match status" value="1"/>
</dbReference>
<dbReference type="Pfam" id="PF01370">
    <property type="entry name" value="Epimerase"/>
    <property type="match status" value="1"/>
</dbReference>
<dbReference type="OrthoDB" id="9808276at2"/>
<evidence type="ECO:0000313" key="2">
    <source>
        <dbReference type="EMBL" id="KFN43438.1"/>
    </source>
</evidence>
<dbReference type="GO" id="GO:0004029">
    <property type="term" value="F:aldehyde dehydrogenase (NAD+) activity"/>
    <property type="evidence" value="ECO:0007669"/>
    <property type="project" value="TreeGrafter"/>
</dbReference>
<reference evidence="2 3" key="1">
    <citation type="submission" date="2013-09" db="EMBL/GenBank/DDBJ databases">
        <title>Genome sequencing of Arenimonas oryziterrae.</title>
        <authorList>
            <person name="Chen F."/>
            <person name="Wang G."/>
        </authorList>
    </citation>
    <scope>NUCLEOTIDE SEQUENCE [LARGE SCALE GENOMIC DNA]</scope>
    <source>
        <strain evidence="2 3">YC6267</strain>
    </source>
</reference>
<comment type="caution">
    <text evidence="2">The sequence shown here is derived from an EMBL/GenBank/DDBJ whole genome shotgun (WGS) entry which is preliminary data.</text>
</comment>
<dbReference type="AlphaFoldDB" id="A0A091ATE3"/>
<dbReference type="STRING" id="1121015.GCA_000420545_00652"/>
<evidence type="ECO:0000313" key="3">
    <source>
        <dbReference type="Proteomes" id="UP000029385"/>
    </source>
</evidence>
<accession>A0A091ATE3</accession>
<dbReference type="GO" id="GO:0005737">
    <property type="term" value="C:cytoplasm"/>
    <property type="evidence" value="ECO:0007669"/>
    <property type="project" value="TreeGrafter"/>
</dbReference>
<name>A0A091ATE3_9GAMM</name>
<dbReference type="InterPro" id="IPR001509">
    <property type="entry name" value="Epimerase_deHydtase"/>
</dbReference>
<organism evidence="2 3">
    <name type="scientific">Arenimonas oryziterrae DSM 21050 = YC6267</name>
    <dbReference type="NCBI Taxonomy" id="1121015"/>
    <lineage>
        <taxon>Bacteria</taxon>
        <taxon>Pseudomonadati</taxon>
        <taxon>Pseudomonadota</taxon>
        <taxon>Gammaproteobacteria</taxon>
        <taxon>Lysobacterales</taxon>
        <taxon>Lysobacteraceae</taxon>
        <taxon>Arenimonas</taxon>
    </lineage>
</organism>
<dbReference type="PATRIC" id="fig|1121015.4.peg.1328"/>
<dbReference type="EMBL" id="AVCI01000005">
    <property type="protein sequence ID" value="KFN43438.1"/>
    <property type="molecule type" value="Genomic_DNA"/>
</dbReference>
<dbReference type="InterPro" id="IPR036291">
    <property type="entry name" value="NAD(P)-bd_dom_sf"/>
</dbReference>
<sequence length="269" mass="29202">MSRRSVVIAGAGDVGGRLAALCAGRGDYVIALRRREQPPSAGIRGLRVDLAGGEGLAQLPRRPDAVVFCAAPDARDEPAYRRLFVDGLRRVLDAVDTPRVIFVSSTAVYGEDAGEWIDELTPAMPPAFNGRVLLDAEHELGAHPGGIVLRLSGLYGPGRTMLLRRAREATIARPHWSNRVHVDDAAAALAHLLELRDSATCYLGSDDRPTQEPEILNWLRAREGLPPLSVADAAESGRRVRNRRLRDTGWAPQHSDFRSGYLSLSLPGV</sequence>
<dbReference type="eggNOG" id="COG0451">
    <property type="taxonomic scope" value="Bacteria"/>
</dbReference>
<dbReference type="SUPFAM" id="SSF51735">
    <property type="entry name" value="NAD(P)-binding Rossmann-fold domains"/>
    <property type="match status" value="1"/>
</dbReference>
<dbReference type="RefSeq" id="WP_022968306.1">
    <property type="nucleotide sequence ID" value="NZ_ATVD01000001.1"/>
</dbReference>
<evidence type="ECO:0000259" key="1">
    <source>
        <dbReference type="Pfam" id="PF01370"/>
    </source>
</evidence>